<feature type="transmembrane region" description="Helical" evidence="12">
    <location>
        <begin position="13"/>
        <end position="31"/>
    </location>
</feature>
<dbReference type="CDD" id="cd06186">
    <property type="entry name" value="NOX_Duox_like_FAD_NADP"/>
    <property type="match status" value="1"/>
</dbReference>
<organism evidence="14 15">
    <name type="scientific">Antrodiella citrinella</name>
    <dbReference type="NCBI Taxonomy" id="2447956"/>
    <lineage>
        <taxon>Eukaryota</taxon>
        <taxon>Fungi</taxon>
        <taxon>Dikarya</taxon>
        <taxon>Basidiomycota</taxon>
        <taxon>Agaricomycotina</taxon>
        <taxon>Agaricomycetes</taxon>
        <taxon>Polyporales</taxon>
        <taxon>Steccherinaceae</taxon>
        <taxon>Antrodiella</taxon>
    </lineage>
</organism>
<evidence type="ECO:0000256" key="11">
    <source>
        <dbReference type="SAM" id="MobiDB-lite"/>
    </source>
</evidence>
<evidence type="ECO:0000313" key="14">
    <source>
        <dbReference type="EMBL" id="THH32211.1"/>
    </source>
</evidence>
<dbReference type="SUPFAM" id="SSF63380">
    <property type="entry name" value="Riboflavin synthase domain-like"/>
    <property type="match status" value="1"/>
</dbReference>
<dbReference type="GO" id="GO:0005886">
    <property type="term" value="C:plasma membrane"/>
    <property type="evidence" value="ECO:0007669"/>
    <property type="project" value="UniProtKB-SubCell"/>
</dbReference>
<feature type="compositionally biased region" description="Polar residues" evidence="11">
    <location>
        <begin position="474"/>
        <end position="493"/>
    </location>
</feature>
<evidence type="ECO:0000256" key="6">
    <source>
        <dbReference type="ARBA" id="ARBA00022989"/>
    </source>
</evidence>
<keyword evidence="3" id="KW-0813">Transport</keyword>
<dbReference type="GO" id="GO:0015677">
    <property type="term" value="P:copper ion import"/>
    <property type="evidence" value="ECO:0007669"/>
    <property type="project" value="TreeGrafter"/>
</dbReference>
<evidence type="ECO:0000259" key="13">
    <source>
        <dbReference type="PROSITE" id="PS51384"/>
    </source>
</evidence>
<dbReference type="InterPro" id="IPR051410">
    <property type="entry name" value="Ferric/Cupric_Reductase"/>
</dbReference>
<dbReference type="InterPro" id="IPR013112">
    <property type="entry name" value="FAD-bd_8"/>
</dbReference>
<feature type="transmembrane region" description="Helical" evidence="12">
    <location>
        <begin position="173"/>
        <end position="193"/>
    </location>
</feature>
<accession>A0A4S4N345</accession>
<dbReference type="PANTHER" id="PTHR32361">
    <property type="entry name" value="FERRIC/CUPRIC REDUCTASE TRANSMEMBRANE COMPONENT"/>
    <property type="match status" value="1"/>
</dbReference>
<dbReference type="InterPro" id="IPR013130">
    <property type="entry name" value="Fe3_Rdtase_TM_dom"/>
</dbReference>
<keyword evidence="5 12" id="KW-0812">Transmembrane</keyword>
<feature type="transmembrane region" description="Helical" evidence="12">
    <location>
        <begin position="233"/>
        <end position="253"/>
    </location>
</feature>
<evidence type="ECO:0000256" key="4">
    <source>
        <dbReference type="ARBA" id="ARBA00022475"/>
    </source>
</evidence>
<evidence type="ECO:0000313" key="15">
    <source>
        <dbReference type="Proteomes" id="UP000308730"/>
    </source>
</evidence>
<dbReference type="Gene3D" id="3.40.50.80">
    <property type="entry name" value="Nucleotide-binding domain of ferredoxin-NADP reductase (FNR) module"/>
    <property type="match status" value="1"/>
</dbReference>
<dbReference type="EMBL" id="SGPM01000027">
    <property type="protein sequence ID" value="THH32211.1"/>
    <property type="molecule type" value="Genomic_DNA"/>
</dbReference>
<dbReference type="GO" id="GO:0052851">
    <property type="term" value="F:ferric-chelate reductase (NADPH) activity"/>
    <property type="evidence" value="ECO:0007669"/>
    <property type="project" value="UniProtKB-EC"/>
</dbReference>
<feature type="transmembrane region" description="Helical" evidence="12">
    <location>
        <begin position="136"/>
        <end position="161"/>
    </location>
</feature>
<keyword evidence="7" id="KW-0406">Ion transport</keyword>
<evidence type="ECO:0000256" key="8">
    <source>
        <dbReference type="ARBA" id="ARBA00023136"/>
    </source>
</evidence>
<dbReference type="AlphaFoldDB" id="A0A4S4N345"/>
<evidence type="ECO:0000256" key="10">
    <source>
        <dbReference type="ARBA" id="ARBA00048483"/>
    </source>
</evidence>
<dbReference type="PANTHER" id="PTHR32361:SF9">
    <property type="entry name" value="FERRIC REDUCTASE TRANSMEMBRANE COMPONENT 3-RELATED"/>
    <property type="match status" value="1"/>
</dbReference>
<evidence type="ECO:0000256" key="3">
    <source>
        <dbReference type="ARBA" id="ARBA00022448"/>
    </source>
</evidence>
<keyword evidence="15" id="KW-1185">Reference proteome</keyword>
<evidence type="ECO:0000256" key="12">
    <source>
        <dbReference type="SAM" id="Phobius"/>
    </source>
</evidence>
<dbReference type="SFLD" id="SFLDS00052">
    <property type="entry name" value="Ferric_Reductase_Domain"/>
    <property type="match status" value="1"/>
</dbReference>
<protein>
    <recommendedName>
        <fullName evidence="2">ferric-chelate reductase (NADPH)</fullName>
        <ecNumber evidence="2">1.16.1.9</ecNumber>
    </recommendedName>
</protein>
<dbReference type="SFLD" id="SFLDG01168">
    <property type="entry name" value="Ferric_reductase_subgroup_(FRE"/>
    <property type="match status" value="1"/>
</dbReference>
<dbReference type="InterPro" id="IPR017938">
    <property type="entry name" value="Riboflavin_synthase-like_b-brl"/>
</dbReference>
<name>A0A4S4N345_9APHY</name>
<dbReference type="PROSITE" id="PS51384">
    <property type="entry name" value="FAD_FR"/>
    <property type="match status" value="1"/>
</dbReference>
<feature type="region of interest" description="Disordered" evidence="11">
    <location>
        <begin position="474"/>
        <end position="495"/>
    </location>
</feature>
<dbReference type="GO" id="GO:0006826">
    <property type="term" value="P:iron ion transport"/>
    <property type="evidence" value="ECO:0007669"/>
    <property type="project" value="TreeGrafter"/>
</dbReference>
<dbReference type="GO" id="GO:0006879">
    <property type="term" value="P:intracellular iron ion homeostasis"/>
    <property type="evidence" value="ECO:0007669"/>
    <property type="project" value="TreeGrafter"/>
</dbReference>
<evidence type="ECO:0000256" key="5">
    <source>
        <dbReference type="ARBA" id="ARBA00022692"/>
    </source>
</evidence>
<evidence type="ECO:0000256" key="2">
    <source>
        <dbReference type="ARBA" id="ARBA00012668"/>
    </source>
</evidence>
<comment type="catalytic activity">
    <reaction evidence="10">
        <text>2 a Fe(II)-siderophore + NADP(+) + H(+) = 2 a Fe(III)-siderophore + NADPH</text>
        <dbReference type="Rhea" id="RHEA:28795"/>
        <dbReference type="Rhea" id="RHEA-COMP:11342"/>
        <dbReference type="Rhea" id="RHEA-COMP:11344"/>
        <dbReference type="ChEBI" id="CHEBI:15378"/>
        <dbReference type="ChEBI" id="CHEBI:29033"/>
        <dbReference type="ChEBI" id="CHEBI:29034"/>
        <dbReference type="ChEBI" id="CHEBI:57783"/>
        <dbReference type="ChEBI" id="CHEBI:58349"/>
        <dbReference type="EC" id="1.16.1.9"/>
    </reaction>
</comment>
<keyword evidence="9" id="KW-0325">Glycoprotein</keyword>
<feature type="transmembrane region" description="Helical" evidence="12">
    <location>
        <begin position="105"/>
        <end position="124"/>
    </location>
</feature>
<comment type="caution">
    <text evidence="14">The sequence shown here is derived from an EMBL/GenBank/DDBJ whole genome shotgun (WGS) entry which is preliminary data.</text>
</comment>
<dbReference type="Proteomes" id="UP000308730">
    <property type="component" value="Unassembled WGS sequence"/>
</dbReference>
<dbReference type="InterPro" id="IPR039261">
    <property type="entry name" value="FNR_nucleotide-bd"/>
</dbReference>
<feature type="transmembrane region" description="Helical" evidence="12">
    <location>
        <begin position="208"/>
        <end position="226"/>
    </location>
</feature>
<comment type="subcellular location">
    <subcellularLocation>
        <location evidence="1">Cell membrane</location>
        <topology evidence="1">Multi-pass membrane protein</topology>
    </subcellularLocation>
</comment>
<keyword evidence="4" id="KW-1003">Cell membrane</keyword>
<keyword evidence="6 12" id="KW-1133">Transmembrane helix</keyword>
<evidence type="ECO:0000256" key="7">
    <source>
        <dbReference type="ARBA" id="ARBA00023065"/>
    </source>
</evidence>
<dbReference type="EC" id="1.16.1.9" evidence="2"/>
<dbReference type="OrthoDB" id="17725at2759"/>
<dbReference type="InterPro" id="IPR017927">
    <property type="entry name" value="FAD-bd_FR_type"/>
</dbReference>
<sequence>MHSGKPAVDPAKLVFWVDVLLLGVLGLFTLLRSPWRLRCFANGGEWKRGYMLYHVDTRADAIRSSPSDNTTAAGTSCRSYARPSSDFTHKLVYLSRTPIVSGYSLGRIVLMLLYFGVLLFAALFRDSVFTNPVRDAWIAVSQLPFVVALATKNNVFSVLLGVGHEKLNYLHRYSGRLLVLAANVHAIGFIYQWTLRGIWTQRLQQAEFRWGVVALVNADILFFFSLRIFRQLWYNLFIFTHLIALATLIIAISFHQPAAHPYIIIAAGLYIGDRILRVLKSHLPTAQIECIPDLGTTIVRVPQLNAGWRAGQHVRIRIFSTKMGWFGWTEVHPYTIAAAALERETYAGGEGLTLLVKKSGDWSRKLYAIAEGGKYDSWPDRSSKVRVHIEGPYGGPGNTMFSCFSGGLFFVGGSGITFALGAVREMLECAAERAARNADGDCGMRTIEIVWSVQHARSITPLLPLFTSLLQASGSAASNEDRPSGTSTPSSMSRRAKPTLKISVYYTRAITHLDAQALQIKDGSPLRGPEKMYNSHLDERHATKRADGCHVEHSNGDIHGGPLSGFPPGLSVHASRPQTPRVLSTFLDRTIETLPEYACDDEEQATRRSSGTGVVVGVCGPTALADDARRAIRNVDGRKRKSVGGIELVEE</sequence>
<dbReference type="Pfam" id="PF08022">
    <property type="entry name" value="FAD_binding_8"/>
    <property type="match status" value="1"/>
</dbReference>
<evidence type="ECO:0000256" key="1">
    <source>
        <dbReference type="ARBA" id="ARBA00004651"/>
    </source>
</evidence>
<feature type="domain" description="FAD-binding FR-type" evidence="13">
    <location>
        <begin position="271"/>
        <end position="399"/>
    </location>
</feature>
<proteinExistence type="predicted"/>
<reference evidence="14 15" key="1">
    <citation type="submission" date="2019-02" db="EMBL/GenBank/DDBJ databases">
        <title>Genome sequencing of the rare red list fungi Antrodiella citrinella (Flaviporus citrinellus).</title>
        <authorList>
            <person name="Buettner E."/>
            <person name="Kellner H."/>
        </authorList>
    </citation>
    <scope>NUCLEOTIDE SEQUENCE [LARGE SCALE GENOMIC DNA]</scope>
    <source>
        <strain evidence="14 15">DSM 108506</strain>
    </source>
</reference>
<evidence type="ECO:0000256" key="9">
    <source>
        <dbReference type="ARBA" id="ARBA00023180"/>
    </source>
</evidence>
<keyword evidence="8 12" id="KW-0472">Membrane</keyword>
<dbReference type="Pfam" id="PF01794">
    <property type="entry name" value="Ferric_reduct"/>
    <property type="match status" value="1"/>
</dbReference>
<gene>
    <name evidence="14" type="ORF">EUX98_g1990</name>
</gene>